<dbReference type="Pfam" id="PF04140">
    <property type="entry name" value="ICMT"/>
    <property type="match status" value="1"/>
</dbReference>
<name>A0A060SR92_PYCCI</name>
<proteinExistence type="inferred from homology"/>
<comment type="caution">
    <text evidence="6">The sequence shown here is derived from an EMBL/GenBank/DDBJ whole genome shotgun (WGS) entry which is preliminary data.</text>
</comment>
<keyword evidence="5" id="KW-0808">Transferase</keyword>
<dbReference type="STRING" id="5643.A0A060SR92"/>
<dbReference type="Proteomes" id="UP000029665">
    <property type="component" value="Unassembled WGS sequence"/>
</dbReference>
<dbReference type="AlphaFoldDB" id="A0A060SR92"/>
<sequence>MPPSLLVIKLPALLIAMFAEYVTYTPPNRPPMQEETAGYDGGDLISRYTMLMSGFIVGCAWFIHGCEVVNILAQELPGTTSAIPAPLFHVEGERKLSIQPMFLIGFSLIVLGTSIRKACYTALGRLFTFQLAILKEHKLVTWGPYSIVRHPAYTGVIAASIGMLAMQLSSGSWLAVSGALNTPVGRSLIGAWVGWTALTLVGLVRRVSTEDAVLRKEFGAHWDAWAKKTPYALVPYIY</sequence>
<keyword evidence="3 5" id="KW-1133">Transmembrane helix</keyword>
<feature type="transmembrane region" description="Helical" evidence="5">
    <location>
        <begin position="45"/>
        <end position="63"/>
    </location>
</feature>
<keyword evidence="4 5" id="KW-0472">Membrane</keyword>
<dbReference type="InterPro" id="IPR007269">
    <property type="entry name" value="ICMT_MeTrfase"/>
</dbReference>
<accession>A0A060SR92</accession>
<comment type="catalytic activity">
    <reaction evidence="5">
        <text>[protein]-C-terminal S-[(2E,6E)-farnesyl]-L-cysteine + S-adenosyl-L-methionine = [protein]-C-terminal S-[(2E,6E)-farnesyl]-L-cysteine methyl ester + S-adenosyl-L-homocysteine</text>
        <dbReference type="Rhea" id="RHEA:21672"/>
        <dbReference type="Rhea" id="RHEA-COMP:12125"/>
        <dbReference type="Rhea" id="RHEA-COMP:12126"/>
        <dbReference type="ChEBI" id="CHEBI:57856"/>
        <dbReference type="ChEBI" id="CHEBI:59789"/>
        <dbReference type="ChEBI" id="CHEBI:90510"/>
        <dbReference type="ChEBI" id="CHEBI:90511"/>
        <dbReference type="EC" id="2.1.1.100"/>
    </reaction>
</comment>
<keyword evidence="5" id="KW-0949">S-adenosyl-L-methionine</keyword>
<evidence type="ECO:0000256" key="5">
    <source>
        <dbReference type="RuleBase" id="RU362022"/>
    </source>
</evidence>
<evidence type="ECO:0000256" key="3">
    <source>
        <dbReference type="ARBA" id="ARBA00022989"/>
    </source>
</evidence>
<feature type="transmembrane region" description="Helical" evidence="5">
    <location>
        <begin position="152"/>
        <end position="176"/>
    </location>
</feature>
<dbReference type="EC" id="2.1.1.100" evidence="5"/>
<dbReference type="PANTHER" id="PTHR12714">
    <property type="entry name" value="PROTEIN-S ISOPRENYLCYSTEINE O-METHYLTRANSFERASE"/>
    <property type="match status" value="1"/>
</dbReference>
<dbReference type="HOGENOM" id="CLU_065200_6_0_1"/>
<keyword evidence="2 5" id="KW-0812">Transmembrane</keyword>
<gene>
    <name evidence="6" type="ORF">BN946_scf184901.g7</name>
</gene>
<dbReference type="OrthoDB" id="422086at2759"/>
<organism evidence="6 7">
    <name type="scientific">Pycnoporus cinnabarinus</name>
    <name type="common">Cinnabar-red polypore</name>
    <name type="synonym">Trametes cinnabarina</name>
    <dbReference type="NCBI Taxonomy" id="5643"/>
    <lineage>
        <taxon>Eukaryota</taxon>
        <taxon>Fungi</taxon>
        <taxon>Dikarya</taxon>
        <taxon>Basidiomycota</taxon>
        <taxon>Agaricomycotina</taxon>
        <taxon>Agaricomycetes</taxon>
        <taxon>Polyporales</taxon>
        <taxon>Polyporaceae</taxon>
        <taxon>Trametes</taxon>
    </lineage>
</organism>
<feature type="transmembrane region" description="Helical" evidence="5">
    <location>
        <begin position="188"/>
        <end position="207"/>
    </location>
</feature>
<dbReference type="EMBL" id="CCBP010000417">
    <property type="protein sequence ID" value="CDO76870.1"/>
    <property type="molecule type" value="Genomic_DNA"/>
</dbReference>
<keyword evidence="5" id="KW-0489">Methyltransferase</keyword>
<reference evidence="6" key="1">
    <citation type="submission" date="2014-01" db="EMBL/GenBank/DDBJ databases">
        <title>The genome of the white-rot fungus Pycnoporus cinnabarinus: a basidiomycete model with a versatile arsenal for lignocellulosic biomass breakdown.</title>
        <authorList>
            <person name="Levasseur A."/>
            <person name="Lomascolo A."/>
            <person name="Ruiz-Duenas F.J."/>
            <person name="Uzan E."/>
            <person name="Piumi F."/>
            <person name="Kues U."/>
            <person name="Ram A.F.J."/>
            <person name="Murat C."/>
            <person name="Haon M."/>
            <person name="Benoit I."/>
            <person name="Arfi Y."/>
            <person name="Chevret D."/>
            <person name="Drula E."/>
            <person name="Kwon M.J."/>
            <person name="Gouret P."/>
            <person name="Lesage-Meessen L."/>
            <person name="Lombard V."/>
            <person name="Mariette J."/>
            <person name="Noirot C."/>
            <person name="Park J."/>
            <person name="Patyshakuliyeva A."/>
            <person name="Wieneger R.A.B."/>
            <person name="Wosten H.A.B."/>
            <person name="Martin F."/>
            <person name="Coutinho P.M."/>
            <person name="de Vries R."/>
            <person name="Martinez A.T."/>
            <person name="Klopp C."/>
            <person name="Pontarotti P."/>
            <person name="Henrissat B."/>
            <person name="Record E."/>
        </authorList>
    </citation>
    <scope>NUCLEOTIDE SEQUENCE [LARGE SCALE GENOMIC DNA]</scope>
    <source>
        <strain evidence="6">BRFM137</strain>
    </source>
</reference>
<comment type="subcellular location">
    <subcellularLocation>
        <location evidence="5">Endoplasmic reticulum membrane</location>
        <topology evidence="5">Multi-pass membrane protein</topology>
    </subcellularLocation>
    <subcellularLocation>
        <location evidence="1">Membrane</location>
        <topology evidence="1">Multi-pass membrane protein</topology>
    </subcellularLocation>
</comment>
<dbReference type="PANTHER" id="PTHR12714:SF9">
    <property type="entry name" value="PROTEIN-S-ISOPRENYLCYSTEINE O-METHYLTRANSFERASE"/>
    <property type="match status" value="1"/>
</dbReference>
<protein>
    <recommendedName>
        <fullName evidence="5">Protein-S-isoprenylcysteine O-methyltransferase</fullName>
        <ecNumber evidence="5">2.1.1.100</ecNumber>
    </recommendedName>
</protein>
<dbReference type="GO" id="GO:0032259">
    <property type="term" value="P:methylation"/>
    <property type="evidence" value="ECO:0007669"/>
    <property type="project" value="UniProtKB-KW"/>
</dbReference>
<dbReference type="Gene3D" id="1.20.120.1630">
    <property type="match status" value="1"/>
</dbReference>
<evidence type="ECO:0000313" key="7">
    <source>
        <dbReference type="Proteomes" id="UP000029665"/>
    </source>
</evidence>
<feature type="transmembrane region" description="Helical" evidence="5">
    <location>
        <begin position="6"/>
        <end position="24"/>
    </location>
</feature>
<evidence type="ECO:0000313" key="6">
    <source>
        <dbReference type="EMBL" id="CDO76870.1"/>
    </source>
</evidence>
<evidence type="ECO:0000256" key="1">
    <source>
        <dbReference type="ARBA" id="ARBA00004141"/>
    </source>
</evidence>
<keyword evidence="7" id="KW-1185">Reference proteome</keyword>
<dbReference type="OMA" id="HIAWSSK"/>
<dbReference type="GO" id="GO:0005789">
    <property type="term" value="C:endoplasmic reticulum membrane"/>
    <property type="evidence" value="ECO:0007669"/>
    <property type="project" value="UniProtKB-SubCell"/>
</dbReference>
<comment type="similarity">
    <text evidence="5">Belongs to the class VI-like SAM-binding methyltransferase superfamily. Isoprenylcysteine carboxyl methyltransferase family.</text>
</comment>
<keyword evidence="5" id="KW-0256">Endoplasmic reticulum</keyword>
<evidence type="ECO:0000256" key="2">
    <source>
        <dbReference type="ARBA" id="ARBA00022692"/>
    </source>
</evidence>
<dbReference type="GO" id="GO:0004671">
    <property type="term" value="F:protein C-terminal S-isoprenylcysteine carboxyl O-methyltransferase activity"/>
    <property type="evidence" value="ECO:0007669"/>
    <property type="project" value="UniProtKB-EC"/>
</dbReference>
<evidence type="ECO:0000256" key="4">
    <source>
        <dbReference type="ARBA" id="ARBA00023136"/>
    </source>
</evidence>